<gene>
    <name evidence="2" type="ORF">RUM44_001538</name>
</gene>
<evidence type="ECO:0000313" key="2">
    <source>
        <dbReference type="EMBL" id="KAK6621731.1"/>
    </source>
</evidence>
<reference evidence="2 3" key="1">
    <citation type="submission" date="2023-09" db="EMBL/GenBank/DDBJ databases">
        <title>Genomes of two closely related lineages of the louse Polyplax serrata with different host specificities.</title>
        <authorList>
            <person name="Martinu J."/>
            <person name="Tarabai H."/>
            <person name="Stefka J."/>
            <person name="Hypsa V."/>
        </authorList>
    </citation>
    <scope>NUCLEOTIDE SEQUENCE [LARGE SCALE GENOMIC DNA]</scope>
    <source>
        <strain evidence="2">98ZLc_SE</strain>
    </source>
</reference>
<sequence>MTPDRPSPDPDEPKNRRQLIPAEGKRRKKQKQREAPWARLKGRLPRQTDRGRHHIYERSRISTPINITNDDFHHTKLLFGLTLLQKTIKSQGKVMGNYL</sequence>
<evidence type="ECO:0000256" key="1">
    <source>
        <dbReference type="SAM" id="MobiDB-lite"/>
    </source>
</evidence>
<accession>A0ABR1AKA4</accession>
<evidence type="ECO:0000313" key="3">
    <source>
        <dbReference type="Proteomes" id="UP001359485"/>
    </source>
</evidence>
<feature type="compositionally biased region" description="Basic and acidic residues" evidence="1">
    <location>
        <begin position="1"/>
        <end position="15"/>
    </location>
</feature>
<comment type="caution">
    <text evidence="2">The sequence shown here is derived from an EMBL/GenBank/DDBJ whole genome shotgun (WGS) entry which is preliminary data.</text>
</comment>
<protein>
    <submittedName>
        <fullName evidence="2">Uncharacterized protein</fullName>
    </submittedName>
</protein>
<keyword evidence="3" id="KW-1185">Reference proteome</keyword>
<feature type="region of interest" description="Disordered" evidence="1">
    <location>
        <begin position="1"/>
        <end position="54"/>
    </location>
</feature>
<dbReference type="Proteomes" id="UP001359485">
    <property type="component" value="Unassembled WGS sequence"/>
</dbReference>
<dbReference type="EMBL" id="JAWJWF010000047">
    <property type="protein sequence ID" value="KAK6621731.1"/>
    <property type="molecule type" value="Genomic_DNA"/>
</dbReference>
<proteinExistence type="predicted"/>
<name>A0ABR1AKA4_POLSC</name>
<organism evidence="2 3">
    <name type="scientific">Polyplax serrata</name>
    <name type="common">Common mouse louse</name>
    <dbReference type="NCBI Taxonomy" id="468196"/>
    <lineage>
        <taxon>Eukaryota</taxon>
        <taxon>Metazoa</taxon>
        <taxon>Ecdysozoa</taxon>
        <taxon>Arthropoda</taxon>
        <taxon>Hexapoda</taxon>
        <taxon>Insecta</taxon>
        <taxon>Pterygota</taxon>
        <taxon>Neoptera</taxon>
        <taxon>Paraneoptera</taxon>
        <taxon>Psocodea</taxon>
        <taxon>Troctomorpha</taxon>
        <taxon>Phthiraptera</taxon>
        <taxon>Anoplura</taxon>
        <taxon>Polyplacidae</taxon>
        <taxon>Polyplax</taxon>
    </lineage>
</organism>